<dbReference type="GeneID" id="68858939"/>
<dbReference type="RefSeq" id="WP_229121070.1">
    <property type="nucleotide sequence ID" value="NZ_CP064791.1"/>
</dbReference>
<sequence length="899" mass="94013">MTDDTHSGREYGRVVFVLGSVLAVLVAGALLPTLIGPLGAAPLESLISPQSGAGGDSGGLGALNPGDSTDIGGFSSDGDTNALQSQSTETHFTVTATEGAYWRTGAYDTYTGSGWERTGETTAYDGGIKTDGLAGEEITYQVELRRAATALPTAWRPKTVDAGTPIEVTDQRAIAAPRGLAAGTTYEATSVRPSRDAETLAAAGEEYPTTIEQRYTQLPGSTPDRLGAFTDQLTNDTETQYETAVTIERWLETNKDYSLGVSAPGGNSVASDFVFGMDEGYCEYFATSMVAMLRTQGIPSRYAVGYSTGNQTGENTYTVRGMNAHAWTEVYFPDVGWVKFDPTPGQERLATEQRAIQEQEGITNYDPTEEGSPGEQFSPDESGTPDDPTQDDGDPGTDPGDDGPGIDPGDGDGPGSGTGTDTGGENQSGPYDVSLWGDPVPGTDVTVRVTRDGEPASGVVVRFNGEPIGTTARDGTITGQVPYEAPTLNVTVQAQSTASIDATAPAIRVDDDRKYALDSPVGDEPPPTANRSFEVPTNATLSIAGTAVTGETVTLTATVAGEPVPNATVEVDGEPVATTDESGRTDVTLPADPGSTTVSVRRGAVAGNRTLRLAALTVEAEPQLPVALPWTGVTVTAELGNETVSGVPVSINGESVATTGIDGTAAASLPFADSASLAVSAHGQRATATVGGLWRNLAVLLGTFAVAVAGAVFAIRRVDVRLGAILDRLVGTVLALPRYLLVGLVTGVDRVVDGIDRALEAGLDGLRSLWTGDKQAISAAIRQRIETVATRIRSIRSGPETASRTEMSSARVTIREAWERLLDHVSVRDPGTKTPGEIATHAVDRDGLPADAVATLRDTFRAVEYGARSPEQRLEAVQSAVEQLDGERERTDDERPDER</sequence>
<dbReference type="InterPro" id="IPR002931">
    <property type="entry name" value="Transglutaminase-like"/>
</dbReference>
<dbReference type="Gene3D" id="3.10.620.30">
    <property type="match status" value="1"/>
</dbReference>
<dbReference type="Pfam" id="PF13559">
    <property type="entry name" value="DUF4129"/>
    <property type="match status" value="1"/>
</dbReference>
<dbReference type="InterPro" id="IPR038765">
    <property type="entry name" value="Papain-like_cys_pep_sf"/>
</dbReference>
<feature type="compositionally biased region" description="Basic and acidic residues" evidence="1">
    <location>
        <begin position="885"/>
        <end position="899"/>
    </location>
</feature>
<protein>
    <submittedName>
        <fullName evidence="4">Transglutaminase-like cysteine protease</fullName>
    </submittedName>
</protein>
<feature type="region of interest" description="Disordered" evidence="1">
    <location>
        <begin position="359"/>
        <end position="440"/>
    </location>
</feature>
<evidence type="ECO:0000259" key="3">
    <source>
        <dbReference type="SMART" id="SM00460"/>
    </source>
</evidence>
<feature type="transmembrane region" description="Helical" evidence="2">
    <location>
        <begin position="693"/>
        <end position="715"/>
    </location>
</feature>
<dbReference type="InterPro" id="IPR025403">
    <property type="entry name" value="TgpA-like_C"/>
</dbReference>
<dbReference type="AlphaFoldDB" id="A0A897P0M4"/>
<feature type="compositionally biased region" description="Acidic residues" evidence="1">
    <location>
        <begin position="388"/>
        <end position="401"/>
    </location>
</feature>
<keyword evidence="4" id="KW-0645">Protease</keyword>
<gene>
    <name evidence="4" type="ORF">HSEST_2304</name>
</gene>
<dbReference type="GO" id="GO:0006508">
    <property type="term" value="P:proteolysis"/>
    <property type="evidence" value="ECO:0007669"/>
    <property type="project" value="UniProtKB-KW"/>
</dbReference>
<evidence type="ECO:0000256" key="1">
    <source>
        <dbReference type="SAM" id="MobiDB-lite"/>
    </source>
</evidence>
<keyword evidence="5" id="KW-1185">Reference proteome</keyword>
<dbReference type="GO" id="GO:0008233">
    <property type="term" value="F:peptidase activity"/>
    <property type="evidence" value="ECO:0007669"/>
    <property type="project" value="UniProtKB-KW"/>
</dbReference>
<dbReference type="PANTHER" id="PTHR42736">
    <property type="entry name" value="PROTEIN-GLUTAMINE GAMMA-GLUTAMYLTRANSFERASE"/>
    <property type="match status" value="1"/>
</dbReference>
<feature type="domain" description="Transglutaminase-like" evidence="3">
    <location>
        <begin position="274"/>
        <end position="344"/>
    </location>
</feature>
<keyword evidence="2" id="KW-1133">Transmembrane helix</keyword>
<reference evidence="4 5" key="1">
    <citation type="submission" date="2020-11" db="EMBL/GenBank/DDBJ databases">
        <title>Carbohydrate-dependent, anaerobic sulfur respiration: A novel catabolism in halophilic archaea.</title>
        <authorList>
            <person name="Sorokin D.Y."/>
            <person name="Messina E."/>
            <person name="Smedile F."/>
            <person name="La Cono V."/>
            <person name="Hallsworth J.E."/>
            <person name="Yakimov M.M."/>
        </authorList>
    </citation>
    <scope>NUCLEOTIDE SEQUENCE [LARGE SCALE GENOMIC DNA]</scope>
    <source>
        <strain evidence="4 5">HSR-Est</strain>
    </source>
</reference>
<evidence type="ECO:0000313" key="5">
    <source>
        <dbReference type="Proteomes" id="UP000663292"/>
    </source>
</evidence>
<dbReference type="SMART" id="SM00460">
    <property type="entry name" value="TGc"/>
    <property type="match status" value="1"/>
</dbReference>
<organism evidence="4 5">
    <name type="scientific">Halapricum desulfuricans</name>
    <dbReference type="NCBI Taxonomy" id="2841257"/>
    <lineage>
        <taxon>Archaea</taxon>
        <taxon>Methanobacteriati</taxon>
        <taxon>Methanobacteriota</taxon>
        <taxon>Stenosarchaea group</taxon>
        <taxon>Halobacteria</taxon>
        <taxon>Halobacteriales</taxon>
        <taxon>Haloarculaceae</taxon>
        <taxon>Halapricum</taxon>
    </lineage>
</organism>
<keyword evidence="2" id="KW-0472">Membrane</keyword>
<feature type="compositionally biased region" description="Polar residues" evidence="1">
    <location>
        <begin position="77"/>
        <end position="90"/>
    </location>
</feature>
<dbReference type="InterPro" id="IPR052901">
    <property type="entry name" value="Bact_TGase-like"/>
</dbReference>
<proteinExistence type="predicted"/>
<feature type="compositionally biased region" description="Gly residues" evidence="1">
    <location>
        <begin position="52"/>
        <end position="61"/>
    </location>
</feature>
<dbReference type="PANTHER" id="PTHR42736:SF1">
    <property type="entry name" value="PROTEIN-GLUTAMINE GAMMA-GLUTAMYLTRANSFERASE"/>
    <property type="match status" value="1"/>
</dbReference>
<dbReference type="Proteomes" id="UP000663292">
    <property type="component" value="Chromosome"/>
</dbReference>
<accession>A0A897P0M4</accession>
<evidence type="ECO:0000256" key="2">
    <source>
        <dbReference type="SAM" id="Phobius"/>
    </source>
</evidence>
<keyword evidence="4" id="KW-0378">Hydrolase</keyword>
<keyword evidence="2" id="KW-0812">Transmembrane</keyword>
<feature type="region of interest" description="Disordered" evidence="1">
    <location>
        <begin position="52"/>
        <end position="90"/>
    </location>
</feature>
<dbReference type="EMBL" id="CP064791">
    <property type="protein sequence ID" value="QSG15816.1"/>
    <property type="molecule type" value="Genomic_DNA"/>
</dbReference>
<dbReference type="Pfam" id="PF01841">
    <property type="entry name" value="Transglut_core"/>
    <property type="match status" value="1"/>
</dbReference>
<feature type="transmembrane region" description="Helical" evidence="2">
    <location>
        <begin position="12"/>
        <end position="35"/>
    </location>
</feature>
<feature type="compositionally biased region" description="Gly residues" evidence="1">
    <location>
        <begin position="402"/>
        <end position="422"/>
    </location>
</feature>
<feature type="region of interest" description="Disordered" evidence="1">
    <location>
        <begin position="871"/>
        <end position="899"/>
    </location>
</feature>
<name>A0A897P0M4_9EURY</name>
<evidence type="ECO:0000313" key="4">
    <source>
        <dbReference type="EMBL" id="QSG15816.1"/>
    </source>
</evidence>
<dbReference type="SUPFAM" id="SSF54001">
    <property type="entry name" value="Cysteine proteinases"/>
    <property type="match status" value="1"/>
</dbReference>